<gene>
    <name evidence="3" type="primary">pilV</name>
    <name evidence="3" type="ORF">HIV01_000825</name>
</gene>
<dbReference type="Proteomes" id="UP000663400">
    <property type="component" value="Chromosome"/>
</dbReference>
<proteinExistence type="predicted"/>
<feature type="transmembrane region" description="Helical" evidence="2">
    <location>
        <begin position="21"/>
        <end position="43"/>
    </location>
</feature>
<dbReference type="RefSeq" id="WP_200604406.1">
    <property type="nucleotide sequence ID" value="NZ_CP071517.1"/>
</dbReference>
<dbReference type="InterPro" id="IPR013362">
    <property type="entry name" value="Pilus_4_PilV"/>
</dbReference>
<evidence type="ECO:0000256" key="2">
    <source>
        <dbReference type="SAM" id="Phobius"/>
    </source>
</evidence>
<protein>
    <submittedName>
        <fullName evidence="3">Type IV pilus modification protein PilV</fullName>
    </submittedName>
</protein>
<evidence type="ECO:0000313" key="3">
    <source>
        <dbReference type="EMBL" id="QSX75154.1"/>
    </source>
</evidence>
<evidence type="ECO:0000256" key="1">
    <source>
        <dbReference type="SAM" id="MobiDB-lite"/>
    </source>
</evidence>
<sequence>MKSVSRHLANDRIGGAGQRGVGLLEVLIAVLVMAVGMLGIAALQAVALRNSQSSFERSNAVVQSYAILDAMRANAAAARIGQYDRGMICELPDEGDLVETDLRNWITSLHQSLGDDACGQTDCDSVSCKVTVQWNDSRSQDAGDDGEDKTQTVTVETRI</sequence>
<keyword evidence="4" id="KW-1185">Reference proteome</keyword>
<dbReference type="NCBIfam" id="TIGR02523">
    <property type="entry name" value="type_IV_pilV"/>
    <property type="match status" value="1"/>
</dbReference>
<keyword evidence="2" id="KW-1133">Transmembrane helix</keyword>
<reference evidence="3 4" key="1">
    <citation type="submission" date="2021-02" db="EMBL/GenBank/DDBJ databases">
        <title>Lysobacter arenosi sp. nov., isolated from soil of gangwondo yeongwol, south Korea.</title>
        <authorList>
            <person name="Kim K.R."/>
            <person name="Kim K.H."/>
            <person name="Jeon C.O."/>
        </authorList>
    </citation>
    <scope>NUCLEOTIDE SEQUENCE [LARGE SCALE GENOMIC DNA]</scope>
    <source>
        <strain evidence="3 4">R7</strain>
    </source>
</reference>
<keyword evidence="2" id="KW-0472">Membrane</keyword>
<name>A0ABX7RCN3_9GAMM</name>
<organism evidence="3 4">
    <name type="scientific">Lysobacter arenosi</name>
    <dbReference type="NCBI Taxonomy" id="2795387"/>
    <lineage>
        <taxon>Bacteria</taxon>
        <taxon>Pseudomonadati</taxon>
        <taxon>Pseudomonadota</taxon>
        <taxon>Gammaproteobacteria</taxon>
        <taxon>Lysobacterales</taxon>
        <taxon>Lysobacteraceae</taxon>
        <taxon>Lysobacter</taxon>
    </lineage>
</organism>
<keyword evidence="2" id="KW-0812">Transmembrane</keyword>
<accession>A0ABX7RCN3</accession>
<evidence type="ECO:0000313" key="4">
    <source>
        <dbReference type="Proteomes" id="UP000663400"/>
    </source>
</evidence>
<feature type="region of interest" description="Disordered" evidence="1">
    <location>
        <begin position="137"/>
        <end position="159"/>
    </location>
</feature>
<dbReference type="EMBL" id="CP071517">
    <property type="protein sequence ID" value="QSX75154.1"/>
    <property type="molecule type" value="Genomic_DNA"/>
</dbReference>